<evidence type="ECO:0000256" key="2">
    <source>
        <dbReference type="ARBA" id="ARBA00023163"/>
    </source>
</evidence>
<proteinExistence type="predicted"/>
<comment type="caution">
    <text evidence="4">The sequence shown here is derived from an EMBL/GenBank/DDBJ whole genome shotgun (WGS) entry which is preliminary data.</text>
</comment>
<dbReference type="Proteomes" id="UP001165492">
    <property type="component" value="Unassembled WGS sequence"/>
</dbReference>
<organism evidence="4 5">
    <name type="scientific">Pelosinus baikalensis</name>
    <dbReference type="NCBI Taxonomy" id="2892015"/>
    <lineage>
        <taxon>Bacteria</taxon>
        <taxon>Bacillati</taxon>
        <taxon>Bacillota</taxon>
        <taxon>Negativicutes</taxon>
        <taxon>Selenomonadales</taxon>
        <taxon>Sporomusaceae</taxon>
        <taxon>Pelosinus</taxon>
    </lineage>
</organism>
<reference evidence="4" key="1">
    <citation type="submission" date="2021-11" db="EMBL/GenBank/DDBJ databases">
        <title>Description of a new species Pelosinus isolated from the bottom sediments of Lake Baikal.</title>
        <authorList>
            <person name="Zakharyuk A."/>
        </authorList>
    </citation>
    <scope>NUCLEOTIDE SEQUENCE</scope>
    <source>
        <strain evidence="4">Bkl1</strain>
    </source>
</reference>
<accession>A0ABS8HR06</accession>
<evidence type="ECO:0000313" key="5">
    <source>
        <dbReference type="Proteomes" id="UP001165492"/>
    </source>
</evidence>
<dbReference type="PROSITE" id="PS01124">
    <property type="entry name" value="HTH_ARAC_FAMILY_2"/>
    <property type="match status" value="1"/>
</dbReference>
<protein>
    <submittedName>
        <fullName evidence="4">Helix-turn-helix domain-containing protein</fullName>
    </submittedName>
</protein>
<dbReference type="InterPro" id="IPR009057">
    <property type="entry name" value="Homeodomain-like_sf"/>
</dbReference>
<dbReference type="InterPro" id="IPR018060">
    <property type="entry name" value="HTH_AraC"/>
</dbReference>
<name>A0ABS8HR06_9FIRM</name>
<dbReference type="EMBL" id="JAJHJB010000004">
    <property type="protein sequence ID" value="MCC5464693.1"/>
    <property type="molecule type" value="Genomic_DNA"/>
</dbReference>
<evidence type="ECO:0000259" key="3">
    <source>
        <dbReference type="PROSITE" id="PS01124"/>
    </source>
</evidence>
<keyword evidence="2" id="KW-0804">Transcription</keyword>
<feature type="domain" description="HTH araC/xylS-type" evidence="3">
    <location>
        <begin position="1"/>
        <end position="33"/>
    </location>
</feature>
<keyword evidence="1" id="KW-0805">Transcription regulation</keyword>
<gene>
    <name evidence="4" type="ORF">LMF89_04840</name>
</gene>
<dbReference type="Pfam" id="PF00165">
    <property type="entry name" value="HTH_AraC"/>
    <property type="match status" value="1"/>
</dbReference>
<dbReference type="RefSeq" id="WP_255710960.1">
    <property type="nucleotide sequence ID" value="NZ_JAJHJB010000004.1"/>
</dbReference>
<evidence type="ECO:0000256" key="1">
    <source>
        <dbReference type="ARBA" id="ARBA00023015"/>
    </source>
</evidence>
<evidence type="ECO:0000313" key="4">
    <source>
        <dbReference type="EMBL" id="MCC5464693.1"/>
    </source>
</evidence>
<dbReference type="Gene3D" id="1.10.10.60">
    <property type="entry name" value="Homeodomain-like"/>
    <property type="match status" value="1"/>
</dbReference>
<keyword evidence="5" id="KW-1185">Reference proteome</keyword>
<dbReference type="SUPFAM" id="SSF46689">
    <property type="entry name" value="Homeodomain-like"/>
    <property type="match status" value="1"/>
</dbReference>
<sequence>MDIALSVGFNNQNYYNVMFKKFMNYTPLEFRNQRKSS</sequence>